<evidence type="ECO:0000313" key="1">
    <source>
        <dbReference type="EMBL" id="GKU91331.1"/>
    </source>
</evidence>
<dbReference type="EMBL" id="BPVZ01000005">
    <property type="protein sequence ID" value="GKU91331.1"/>
    <property type="molecule type" value="Genomic_DNA"/>
</dbReference>
<dbReference type="AlphaFoldDB" id="A0AAV5HVK4"/>
<comment type="caution">
    <text evidence="1">The sequence shown here is derived from an EMBL/GenBank/DDBJ whole genome shotgun (WGS) entry which is preliminary data.</text>
</comment>
<protein>
    <submittedName>
        <fullName evidence="1">Uncharacterized protein</fullName>
    </submittedName>
</protein>
<sequence length="42" mass="4750">MIGLQQMIGPKMIALSRVCSDFSSPLQPVITSHNRSLHLQKW</sequence>
<evidence type="ECO:0000313" key="2">
    <source>
        <dbReference type="Proteomes" id="UP001054252"/>
    </source>
</evidence>
<name>A0AAV5HVK4_9ROSI</name>
<reference evidence="1 2" key="1">
    <citation type="journal article" date="2021" name="Commun. Biol.">
        <title>The genome of Shorea leprosula (Dipterocarpaceae) highlights the ecological relevance of drought in aseasonal tropical rainforests.</title>
        <authorList>
            <person name="Ng K.K.S."/>
            <person name="Kobayashi M.J."/>
            <person name="Fawcett J.A."/>
            <person name="Hatakeyama M."/>
            <person name="Paape T."/>
            <person name="Ng C.H."/>
            <person name="Ang C.C."/>
            <person name="Tnah L.H."/>
            <person name="Lee C.T."/>
            <person name="Nishiyama T."/>
            <person name="Sese J."/>
            <person name="O'Brien M.J."/>
            <person name="Copetti D."/>
            <person name="Mohd Noor M.I."/>
            <person name="Ong R.C."/>
            <person name="Putra M."/>
            <person name="Sireger I.Z."/>
            <person name="Indrioko S."/>
            <person name="Kosugi Y."/>
            <person name="Izuno A."/>
            <person name="Isagi Y."/>
            <person name="Lee S.L."/>
            <person name="Shimizu K.K."/>
        </authorList>
    </citation>
    <scope>NUCLEOTIDE SEQUENCE [LARGE SCALE GENOMIC DNA]</scope>
    <source>
        <strain evidence="1">214</strain>
    </source>
</reference>
<accession>A0AAV5HVK4</accession>
<proteinExistence type="predicted"/>
<gene>
    <name evidence="1" type="ORF">SLEP1_g5218</name>
</gene>
<organism evidence="1 2">
    <name type="scientific">Rubroshorea leprosula</name>
    <dbReference type="NCBI Taxonomy" id="152421"/>
    <lineage>
        <taxon>Eukaryota</taxon>
        <taxon>Viridiplantae</taxon>
        <taxon>Streptophyta</taxon>
        <taxon>Embryophyta</taxon>
        <taxon>Tracheophyta</taxon>
        <taxon>Spermatophyta</taxon>
        <taxon>Magnoliopsida</taxon>
        <taxon>eudicotyledons</taxon>
        <taxon>Gunneridae</taxon>
        <taxon>Pentapetalae</taxon>
        <taxon>rosids</taxon>
        <taxon>malvids</taxon>
        <taxon>Malvales</taxon>
        <taxon>Dipterocarpaceae</taxon>
        <taxon>Rubroshorea</taxon>
    </lineage>
</organism>
<keyword evidence="2" id="KW-1185">Reference proteome</keyword>
<dbReference type="Proteomes" id="UP001054252">
    <property type="component" value="Unassembled WGS sequence"/>
</dbReference>